<feature type="domain" description="SCP" evidence="2">
    <location>
        <begin position="114"/>
        <end position="237"/>
    </location>
</feature>
<evidence type="ECO:0000256" key="1">
    <source>
        <dbReference type="SAM" id="MobiDB-lite"/>
    </source>
</evidence>
<dbReference type="EMBL" id="CP002546">
    <property type="protein sequence ID" value="ADY60225.1"/>
    <property type="molecule type" value="Genomic_DNA"/>
</dbReference>
<evidence type="ECO:0000259" key="2">
    <source>
        <dbReference type="Pfam" id="PF00188"/>
    </source>
</evidence>
<dbReference type="HOGENOM" id="CLU_1061226_0_0_0"/>
<dbReference type="Proteomes" id="UP000006860">
    <property type="component" value="Chromosome"/>
</dbReference>
<evidence type="ECO:0000313" key="4">
    <source>
        <dbReference type="Proteomes" id="UP000006860"/>
    </source>
</evidence>
<gene>
    <name evidence="3" type="ordered locus">Plabr_2625</name>
</gene>
<dbReference type="PANTHER" id="PTHR31157">
    <property type="entry name" value="SCP DOMAIN-CONTAINING PROTEIN"/>
    <property type="match status" value="1"/>
</dbReference>
<evidence type="ECO:0000313" key="3">
    <source>
        <dbReference type="EMBL" id="ADY60225.1"/>
    </source>
</evidence>
<dbReference type="InterPro" id="IPR035940">
    <property type="entry name" value="CAP_sf"/>
</dbReference>
<dbReference type="Pfam" id="PF00188">
    <property type="entry name" value="CAP"/>
    <property type="match status" value="1"/>
</dbReference>
<dbReference type="InterPro" id="IPR014044">
    <property type="entry name" value="CAP_dom"/>
</dbReference>
<dbReference type="PANTHER" id="PTHR31157:SF1">
    <property type="entry name" value="SCP DOMAIN-CONTAINING PROTEIN"/>
    <property type="match status" value="1"/>
</dbReference>
<dbReference type="STRING" id="756272.Plabr_2625"/>
<dbReference type="OrthoDB" id="68195at2"/>
<proteinExistence type="predicted"/>
<name>F0SR04_RUBBR</name>
<keyword evidence="4" id="KW-1185">Reference proteome</keyword>
<dbReference type="Gene3D" id="3.40.33.10">
    <property type="entry name" value="CAP"/>
    <property type="match status" value="1"/>
</dbReference>
<dbReference type="SUPFAM" id="SSF55797">
    <property type="entry name" value="PR-1-like"/>
    <property type="match status" value="1"/>
</dbReference>
<dbReference type="AlphaFoldDB" id="F0SR04"/>
<reference evidence="4" key="1">
    <citation type="submission" date="2011-02" db="EMBL/GenBank/DDBJ databases">
        <title>The complete genome of Planctomyces brasiliensis DSM 5305.</title>
        <authorList>
            <person name="Lucas S."/>
            <person name="Copeland A."/>
            <person name="Lapidus A."/>
            <person name="Bruce D."/>
            <person name="Goodwin L."/>
            <person name="Pitluck S."/>
            <person name="Kyrpides N."/>
            <person name="Mavromatis K."/>
            <person name="Pagani I."/>
            <person name="Ivanova N."/>
            <person name="Ovchinnikova G."/>
            <person name="Lu M."/>
            <person name="Detter J.C."/>
            <person name="Han C."/>
            <person name="Land M."/>
            <person name="Hauser L."/>
            <person name="Markowitz V."/>
            <person name="Cheng J.-F."/>
            <person name="Hugenholtz P."/>
            <person name="Woyke T."/>
            <person name="Wu D."/>
            <person name="Tindall B."/>
            <person name="Pomrenke H.G."/>
            <person name="Brambilla E."/>
            <person name="Klenk H.-P."/>
            <person name="Eisen J.A."/>
        </authorList>
    </citation>
    <scope>NUCLEOTIDE SEQUENCE [LARGE SCALE GENOMIC DNA]</scope>
    <source>
        <strain evidence="4">ATCC 49424 / DSM 5305 / JCM 21570 / NBRC 103401 / IFAM 1448</strain>
    </source>
</reference>
<dbReference type="KEGG" id="pbs:Plabr_2625"/>
<protein>
    <submittedName>
        <fullName evidence="3">SCP-like extracellular</fullName>
    </submittedName>
</protein>
<sequence length="262" mass="29125">MPIDGAFFHGKVEERPNCPIYHDAISCLTEIHTMTNLPSANQRFALGPILGLFVLVSYGALTVAQTGQKAETESEQTESAETEKSPIDTKDLDEEIAEFPVSDVGVKAGEILIELTNAYREENELEKLSADDTLQKACRSYAITLANRGQFGHEVDGSTPAERTTEAGYKWQYIAENLLYREGYTEDDARELAEFTLKQWQESPGHNKNLLASQPSECGVAVFIDSESKVTYVTMLYGFPKDAKRKLVVDPETGETVKKMIE</sequence>
<dbReference type="CDD" id="cd05379">
    <property type="entry name" value="CAP_bacterial"/>
    <property type="match status" value="1"/>
</dbReference>
<accession>F0SR04</accession>
<feature type="region of interest" description="Disordered" evidence="1">
    <location>
        <begin position="67"/>
        <end position="88"/>
    </location>
</feature>
<organism evidence="3 4">
    <name type="scientific">Rubinisphaera brasiliensis (strain ATCC 49424 / DSM 5305 / JCM 21570 / IAM 15109 / NBRC 103401 / IFAM 1448)</name>
    <name type="common">Planctomyces brasiliensis</name>
    <dbReference type="NCBI Taxonomy" id="756272"/>
    <lineage>
        <taxon>Bacteria</taxon>
        <taxon>Pseudomonadati</taxon>
        <taxon>Planctomycetota</taxon>
        <taxon>Planctomycetia</taxon>
        <taxon>Planctomycetales</taxon>
        <taxon>Planctomycetaceae</taxon>
        <taxon>Rubinisphaera</taxon>
    </lineage>
</organism>
<dbReference type="eggNOG" id="COG2340">
    <property type="taxonomic scope" value="Bacteria"/>
</dbReference>